<evidence type="ECO:0000313" key="3">
    <source>
        <dbReference type="EMBL" id="MBW8687649.1"/>
    </source>
</evidence>
<dbReference type="EMBL" id="JAICCF010000005">
    <property type="protein sequence ID" value="MBW8687649.1"/>
    <property type="molecule type" value="Genomic_DNA"/>
</dbReference>
<feature type="transmembrane region" description="Helical" evidence="1">
    <location>
        <begin position="261"/>
        <end position="285"/>
    </location>
</feature>
<dbReference type="Proteomes" id="UP000812961">
    <property type="component" value="Unassembled WGS sequence"/>
</dbReference>
<dbReference type="InterPro" id="IPR025645">
    <property type="entry name" value="DUF4349"/>
</dbReference>
<reference evidence="3 4" key="1">
    <citation type="submission" date="2021-08" db="EMBL/GenBank/DDBJ databases">
        <title>The genome sequence of Chitinophaga sp. B61.</title>
        <authorList>
            <person name="Zhang X."/>
        </authorList>
    </citation>
    <scope>NUCLEOTIDE SEQUENCE [LARGE SCALE GENOMIC DNA]</scope>
    <source>
        <strain evidence="3 4">B61</strain>
    </source>
</reference>
<accession>A0ABS7GIY5</accession>
<keyword evidence="1" id="KW-1133">Transmembrane helix</keyword>
<evidence type="ECO:0000256" key="1">
    <source>
        <dbReference type="SAM" id="Phobius"/>
    </source>
</evidence>
<gene>
    <name evidence="3" type="ORF">K1Y79_25145</name>
</gene>
<dbReference type="PROSITE" id="PS51257">
    <property type="entry name" value="PROKAR_LIPOPROTEIN"/>
    <property type="match status" value="1"/>
</dbReference>
<evidence type="ECO:0000259" key="2">
    <source>
        <dbReference type="Pfam" id="PF14257"/>
    </source>
</evidence>
<name>A0ABS7GIY5_9BACT</name>
<dbReference type="Pfam" id="PF14257">
    <property type="entry name" value="DUF4349"/>
    <property type="match status" value="1"/>
</dbReference>
<protein>
    <submittedName>
        <fullName evidence="3">DUF4349 domain-containing protein</fullName>
    </submittedName>
</protein>
<keyword evidence="1" id="KW-0812">Transmembrane</keyword>
<comment type="caution">
    <text evidence="3">The sequence shown here is derived from an EMBL/GenBank/DDBJ whole genome shotgun (WGS) entry which is preliminary data.</text>
</comment>
<evidence type="ECO:0000313" key="4">
    <source>
        <dbReference type="Proteomes" id="UP000812961"/>
    </source>
</evidence>
<dbReference type="RefSeq" id="WP_220252977.1">
    <property type="nucleotide sequence ID" value="NZ_JAICCF010000005.1"/>
</dbReference>
<keyword evidence="4" id="KW-1185">Reference proteome</keyword>
<keyword evidence="1" id="KW-0472">Membrane</keyword>
<feature type="domain" description="DUF4349" evidence="2">
    <location>
        <begin position="80"/>
        <end position="286"/>
    </location>
</feature>
<sequence length="299" mass="33248">MARRCFVLSNNLIPVLVLLAGILLLSACGRRSASLPENTNVAAVQMEEMAAVDDAAAGSGSAKLSSFVATNDNPAEVPKKILKEGTIRYSVRDYNDARNELNQIVARFGGYIISENEQRSDISWETAIEIKVPAQRFDSCLNALSGTAQTLVTKSITAKDVTEEYIDVAARMKAKKEVEQRYLDILQQAKTVEDILSVEAQLKNIRVEVEAAQARLQYIDHNVAMSTIHLTFFQTFANTSPQGPGFFSRMLFSMKDGWNGVLSFVIDMAGMWPLLLVLVVGVLMIRRYRRRKRALIPRS</sequence>
<proteinExistence type="predicted"/>
<organism evidence="3 4">
    <name type="scientific">Chitinophaga rhizophila</name>
    <dbReference type="NCBI Taxonomy" id="2866212"/>
    <lineage>
        <taxon>Bacteria</taxon>
        <taxon>Pseudomonadati</taxon>
        <taxon>Bacteroidota</taxon>
        <taxon>Chitinophagia</taxon>
        <taxon>Chitinophagales</taxon>
        <taxon>Chitinophagaceae</taxon>
        <taxon>Chitinophaga</taxon>
    </lineage>
</organism>